<feature type="region of interest" description="Disordered" evidence="9">
    <location>
        <begin position="1"/>
        <end position="25"/>
    </location>
</feature>
<dbReference type="NCBIfam" id="TIGR03005">
    <property type="entry name" value="ectoine_ehuA"/>
    <property type="match status" value="1"/>
</dbReference>
<comment type="caution">
    <text evidence="11">The sequence shown here is derived from an EMBL/GenBank/DDBJ whole genome shotgun (WGS) entry which is preliminary data.</text>
</comment>
<evidence type="ECO:0000256" key="8">
    <source>
        <dbReference type="ARBA" id="ARBA00023136"/>
    </source>
</evidence>
<dbReference type="InterPro" id="IPR003593">
    <property type="entry name" value="AAA+_ATPase"/>
</dbReference>
<dbReference type="Gene3D" id="3.40.50.300">
    <property type="entry name" value="P-loop containing nucleotide triphosphate hydrolases"/>
    <property type="match status" value="1"/>
</dbReference>
<evidence type="ECO:0000256" key="5">
    <source>
        <dbReference type="ARBA" id="ARBA00022741"/>
    </source>
</evidence>
<dbReference type="PROSITE" id="PS50893">
    <property type="entry name" value="ABC_TRANSPORTER_2"/>
    <property type="match status" value="1"/>
</dbReference>
<dbReference type="InterPro" id="IPR027417">
    <property type="entry name" value="P-loop_NTPase"/>
</dbReference>
<comment type="similarity">
    <text evidence="2">Belongs to the ABC transporter superfamily.</text>
</comment>
<keyword evidence="4" id="KW-1003">Cell membrane</keyword>
<evidence type="ECO:0000313" key="12">
    <source>
        <dbReference type="Proteomes" id="UP000215459"/>
    </source>
</evidence>
<evidence type="ECO:0000256" key="9">
    <source>
        <dbReference type="SAM" id="MobiDB-lite"/>
    </source>
</evidence>
<dbReference type="PROSITE" id="PS00211">
    <property type="entry name" value="ABC_TRANSPORTER_1"/>
    <property type="match status" value="1"/>
</dbReference>
<dbReference type="AlphaFoldDB" id="A0A235BA08"/>
<reference evidence="11 12" key="1">
    <citation type="submission" date="2017-07" db="EMBL/GenBank/DDBJ databases">
        <title>The genome sequence of Paludifilum halophilum highlights mechanisms for microbial adaptation to high salt environemnts.</title>
        <authorList>
            <person name="Belbahri L."/>
        </authorList>
    </citation>
    <scope>NUCLEOTIDE SEQUENCE [LARGE SCALE GENOMIC DNA]</scope>
    <source>
        <strain evidence="11 12">DSM 102817</strain>
    </source>
</reference>
<dbReference type="InterPro" id="IPR014343">
    <property type="entry name" value="Ectoine_EhuA"/>
</dbReference>
<dbReference type="PIRSF" id="PIRSF039085">
    <property type="entry name" value="ABC_ATPase_HisP"/>
    <property type="match status" value="1"/>
</dbReference>
<dbReference type="Proteomes" id="UP000215459">
    <property type="component" value="Unassembled WGS sequence"/>
</dbReference>
<dbReference type="InterPro" id="IPR017871">
    <property type="entry name" value="ABC_transporter-like_CS"/>
</dbReference>
<keyword evidence="12" id="KW-1185">Reference proteome</keyword>
<dbReference type="SMART" id="SM00382">
    <property type="entry name" value="AAA"/>
    <property type="match status" value="1"/>
</dbReference>
<accession>A0A235BA08</accession>
<dbReference type="GO" id="GO:0016887">
    <property type="term" value="F:ATP hydrolysis activity"/>
    <property type="evidence" value="ECO:0007669"/>
    <property type="project" value="InterPro"/>
</dbReference>
<organism evidence="11 12">
    <name type="scientific">Paludifilum halophilum</name>
    <dbReference type="NCBI Taxonomy" id="1642702"/>
    <lineage>
        <taxon>Bacteria</taxon>
        <taxon>Bacillati</taxon>
        <taxon>Bacillota</taxon>
        <taxon>Bacilli</taxon>
        <taxon>Bacillales</taxon>
        <taxon>Thermoactinomycetaceae</taxon>
        <taxon>Paludifilum</taxon>
    </lineage>
</organism>
<dbReference type="PANTHER" id="PTHR43166:SF9">
    <property type="entry name" value="GLUTAMATE_ASPARTATE IMPORT ATP-BINDING PROTEIN GLTL"/>
    <property type="match status" value="1"/>
</dbReference>
<dbReference type="SUPFAM" id="SSF52540">
    <property type="entry name" value="P-loop containing nucleoside triphosphate hydrolases"/>
    <property type="match status" value="1"/>
</dbReference>
<keyword evidence="8" id="KW-0472">Membrane</keyword>
<dbReference type="Pfam" id="PF00005">
    <property type="entry name" value="ABC_tran"/>
    <property type="match status" value="1"/>
</dbReference>
<sequence>MSAEETQTATLEKEEETQGTEKKEEALPIVRYRKVSKSFGENQVLKEVDFDLMPGERVAIIGPSGSGKTTLARLLMTLEKPTSGTIEVDGRQLWHKEVKGKLVEANEKHLHEVRGDIGMVFQHFNLFPHMTILRNLTEAPVKVLGLSKEEARERAMGMLEKVGLTDKAKAYPANLSGGQQQRVAIARALVMRPKVMLFDEPTSALDPETVGEVLDVIKEIAAEGEMAMMLITHEMSFARDVSDRVAFFDEGCIQEQGPPSKLFVQPESERLQSFLSRFNLGEENSQ</sequence>
<proteinExistence type="inferred from homology"/>
<evidence type="ECO:0000256" key="3">
    <source>
        <dbReference type="ARBA" id="ARBA00022448"/>
    </source>
</evidence>
<dbReference type="FunFam" id="3.40.50.300:FF:000020">
    <property type="entry name" value="Amino acid ABC transporter ATP-binding component"/>
    <property type="match status" value="1"/>
</dbReference>
<dbReference type="InterPro" id="IPR030679">
    <property type="entry name" value="ABC_ATPase_HisP-typ"/>
</dbReference>
<dbReference type="GO" id="GO:0015424">
    <property type="term" value="F:ABC-type amino acid transporter activity"/>
    <property type="evidence" value="ECO:0007669"/>
    <property type="project" value="InterPro"/>
</dbReference>
<dbReference type="EMBL" id="NOWF01000002">
    <property type="protein sequence ID" value="OYD08829.1"/>
    <property type="molecule type" value="Genomic_DNA"/>
</dbReference>
<evidence type="ECO:0000256" key="2">
    <source>
        <dbReference type="ARBA" id="ARBA00005417"/>
    </source>
</evidence>
<feature type="domain" description="ABC transporter" evidence="10">
    <location>
        <begin position="30"/>
        <end position="275"/>
    </location>
</feature>
<keyword evidence="3" id="KW-0813">Transport</keyword>
<evidence type="ECO:0000256" key="6">
    <source>
        <dbReference type="ARBA" id="ARBA00022840"/>
    </source>
</evidence>
<dbReference type="PANTHER" id="PTHR43166">
    <property type="entry name" value="AMINO ACID IMPORT ATP-BINDING PROTEIN"/>
    <property type="match status" value="1"/>
</dbReference>
<dbReference type="InterPro" id="IPR003439">
    <property type="entry name" value="ABC_transporter-like_ATP-bd"/>
</dbReference>
<dbReference type="InterPro" id="IPR050086">
    <property type="entry name" value="MetN_ABC_transporter-like"/>
</dbReference>
<evidence type="ECO:0000256" key="1">
    <source>
        <dbReference type="ARBA" id="ARBA00004202"/>
    </source>
</evidence>
<gene>
    <name evidence="11" type="primary">ehuA</name>
    <name evidence="11" type="ORF">CHM34_03295</name>
</gene>
<evidence type="ECO:0000256" key="4">
    <source>
        <dbReference type="ARBA" id="ARBA00022475"/>
    </source>
</evidence>
<keyword evidence="6 11" id="KW-0067">ATP-binding</keyword>
<dbReference type="OrthoDB" id="1679618at2"/>
<dbReference type="GO" id="GO:0005886">
    <property type="term" value="C:plasma membrane"/>
    <property type="evidence" value="ECO:0007669"/>
    <property type="project" value="UniProtKB-SubCell"/>
</dbReference>
<evidence type="ECO:0000313" key="11">
    <source>
        <dbReference type="EMBL" id="OYD08829.1"/>
    </source>
</evidence>
<evidence type="ECO:0000256" key="7">
    <source>
        <dbReference type="ARBA" id="ARBA00022970"/>
    </source>
</evidence>
<protein>
    <submittedName>
        <fullName evidence="11">Ectoine/hydroxyectoine ABC transporter ATP-binding protein EhuA</fullName>
    </submittedName>
</protein>
<dbReference type="CDD" id="cd03262">
    <property type="entry name" value="ABC_HisP_GlnQ"/>
    <property type="match status" value="1"/>
</dbReference>
<evidence type="ECO:0000259" key="10">
    <source>
        <dbReference type="PROSITE" id="PS50893"/>
    </source>
</evidence>
<keyword evidence="5" id="KW-0547">Nucleotide-binding</keyword>
<comment type="subcellular location">
    <subcellularLocation>
        <location evidence="1">Cell membrane</location>
        <topology evidence="1">Peripheral membrane protein</topology>
    </subcellularLocation>
</comment>
<keyword evidence="7" id="KW-0029">Amino-acid transport</keyword>
<dbReference type="GO" id="GO:0005524">
    <property type="term" value="F:ATP binding"/>
    <property type="evidence" value="ECO:0007669"/>
    <property type="project" value="UniProtKB-KW"/>
</dbReference>
<name>A0A235BA08_9BACL</name>